<name>A0ABT4UG10_9ACTN</name>
<keyword evidence="3" id="KW-1185">Reference proteome</keyword>
<sequence length="35" mass="3480">MAQVLVVADDLTGANATGARFARAGMRVAAVAPAH</sequence>
<protein>
    <recommendedName>
        <fullName evidence="1">Four-carbon acid sugar kinase N-terminal domain-containing protein</fullName>
    </recommendedName>
</protein>
<dbReference type="InterPro" id="IPR037051">
    <property type="entry name" value="4-carb_acid_sugar_kinase_N_sf"/>
</dbReference>
<reference evidence="2 3" key="1">
    <citation type="submission" date="2023-01" db="EMBL/GenBank/DDBJ databases">
        <title>Draft genome sequence of Nocardiopsis sp. RSe5-2 isolated from halophytes.</title>
        <authorList>
            <person name="Duangmal K."/>
            <person name="Chantavorakit T."/>
        </authorList>
    </citation>
    <scope>NUCLEOTIDE SEQUENCE [LARGE SCALE GENOMIC DNA]</scope>
    <source>
        <strain evidence="2 3">RSe5-2</strain>
    </source>
</reference>
<dbReference type="SUPFAM" id="SSF142764">
    <property type="entry name" value="YgbK-like"/>
    <property type="match status" value="1"/>
</dbReference>
<evidence type="ECO:0000259" key="1">
    <source>
        <dbReference type="Pfam" id="PF07005"/>
    </source>
</evidence>
<feature type="domain" description="Four-carbon acid sugar kinase N-terminal" evidence="1">
    <location>
        <begin position="5"/>
        <end position="31"/>
    </location>
</feature>
<proteinExistence type="predicted"/>
<dbReference type="Pfam" id="PF07005">
    <property type="entry name" value="SBD_N"/>
    <property type="match status" value="1"/>
</dbReference>
<comment type="caution">
    <text evidence="2">The sequence shown here is derived from an EMBL/GenBank/DDBJ whole genome shotgun (WGS) entry which is preliminary data.</text>
</comment>
<dbReference type="Proteomes" id="UP001527866">
    <property type="component" value="Unassembled WGS sequence"/>
</dbReference>
<dbReference type="InterPro" id="IPR010737">
    <property type="entry name" value="4-carb_acid_sugar_kinase_N"/>
</dbReference>
<evidence type="ECO:0000313" key="3">
    <source>
        <dbReference type="Proteomes" id="UP001527866"/>
    </source>
</evidence>
<evidence type="ECO:0000313" key="2">
    <source>
        <dbReference type="EMBL" id="MDA2815292.1"/>
    </source>
</evidence>
<accession>A0ABT4UG10</accession>
<organism evidence="2 3">
    <name type="scientific">Nocardiopsis endophytica</name>
    <dbReference type="NCBI Taxonomy" id="3018445"/>
    <lineage>
        <taxon>Bacteria</taxon>
        <taxon>Bacillati</taxon>
        <taxon>Actinomycetota</taxon>
        <taxon>Actinomycetes</taxon>
        <taxon>Streptosporangiales</taxon>
        <taxon>Nocardiopsidaceae</taxon>
        <taxon>Nocardiopsis</taxon>
    </lineage>
</organism>
<dbReference type="Gene3D" id="3.40.50.10840">
    <property type="entry name" value="Putative sugar-binding, N-terminal domain"/>
    <property type="match status" value="1"/>
</dbReference>
<dbReference type="EMBL" id="JAQFWQ010000201">
    <property type="protein sequence ID" value="MDA2815292.1"/>
    <property type="molecule type" value="Genomic_DNA"/>
</dbReference>
<gene>
    <name evidence="2" type="ORF">O4J56_31915</name>
</gene>
<dbReference type="RefSeq" id="WP_270690963.1">
    <property type="nucleotide sequence ID" value="NZ_JAQFWQ010000201.1"/>
</dbReference>
<feature type="non-terminal residue" evidence="2">
    <location>
        <position position="35"/>
    </location>
</feature>